<dbReference type="PANTHER" id="PTHR42732">
    <property type="entry name" value="BETA-GALACTOSIDASE"/>
    <property type="match status" value="1"/>
</dbReference>
<dbReference type="Gene3D" id="3.20.20.80">
    <property type="entry name" value="Glycosidases"/>
    <property type="match status" value="1"/>
</dbReference>
<accession>A0A937LJX9</accession>
<dbReference type="InterPro" id="IPR051913">
    <property type="entry name" value="GH2_Domain-Containing"/>
</dbReference>
<dbReference type="PANTHER" id="PTHR42732:SF1">
    <property type="entry name" value="BETA-MANNOSIDASE"/>
    <property type="match status" value="1"/>
</dbReference>
<feature type="domain" description="Glycoside hydrolase family 2 catalytic" evidence="2">
    <location>
        <begin position="21"/>
        <end position="261"/>
    </location>
</feature>
<reference evidence="3" key="1">
    <citation type="submission" date="2020-10" db="EMBL/GenBank/DDBJ databases">
        <title>Microbiome of the Black Sea water column analyzed by genome centric metagenomics.</title>
        <authorList>
            <person name="Cabello-Yeves P.J."/>
            <person name="Callieri C."/>
            <person name="Picazo A."/>
            <person name="Mehrshad M."/>
            <person name="Haro-Moreno J.M."/>
            <person name="Roda-Garcia J."/>
            <person name="Dzembekova N."/>
            <person name="Slabakova V."/>
            <person name="Slabakova N."/>
            <person name="Moncheva S."/>
            <person name="Rodriguez-Valera F."/>
        </authorList>
    </citation>
    <scope>NUCLEOTIDE SEQUENCE</scope>
    <source>
        <strain evidence="3">BS307-5m-G50</strain>
    </source>
</reference>
<dbReference type="Pfam" id="PF02836">
    <property type="entry name" value="Glyco_hydro_2_C"/>
    <property type="match status" value="1"/>
</dbReference>
<dbReference type="GO" id="GO:0004553">
    <property type="term" value="F:hydrolase activity, hydrolyzing O-glycosyl compounds"/>
    <property type="evidence" value="ECO:0007669"/>
    <property type="project" value="InterPro"/>
</dbReference>
<feature type="compositionally biased region" description="Polar residues" evidence="1">
    <location>
        <begin position="279"/>
        <end position="293"/>
    </location>
</feature>
<evidence type="ECO:0000259" key="2">
    <source>
        <dbReference type="Pfam" id="PF02836"/>
    </source>
</evidence>
<comment type="caution">
    <text evidence="3">The sequence shown here is derived from an EMBL/GenBank/DDBJ whole genome shotgun (WGS) entry which is preliminary data.</text>
</comment>
<dbReference type="SUPFAM" id="SSF51445">
    <property type="entry name" value="(Trans)glycosidases"/>
    <property type="match status" value="1"/>
</dbReference>
<dbReference type="EMBL" id="JADHQD010000015">
    <property type="protein sequence ID" value="MBL6818394.1"/>
    <property type="molecule type" value="Genomic_DNA"/>
</dbReference>
<dbReference type="GO" id="GO:0005975">
    <property type="term" value="P:carbohydrate metabolic process"/>
    <property type="evidence" value="ECO:0007669"/>
    <property type="project" value="InterPro"/>
</dbReference>
<dbReference type="AlphaFoldDB" id="A0A937LJX9"/>
<feature type="region of interest" description="Disordered" evidence="1">
    <location>
        <begin position="278"/>
        <end position="297"/>
    </location>
</feature>
<dbReference type="InterPro" id="IPR006103">
    <property type="entry name" value="Glyco_hydro_2_cat"/>
</dbReference>
<sequence length="331" mass="37463">MKKSFLLSLIILSINSYGIEVKIENNTMVVNGESFYMKGICYHPVKIGKTKRSFDNLDDDIILMKEAGINTIRVYEPIDDINVLDKLGNAGIKVVISFGYNQKGKFDIVSGTFINYVRKYKNHEAILMWELGNEYNYNPQWFGGDIKNWYKAMELVSQIIQIEDPDRLVSSAHGDLPSKDALNIASSIQVWGMNVYRWDKPASIFSEWQAISDKPMYFAELGADSYMTKATNKYTKGINEQAQADANEIILNEVLSNYDKNIGSFVFQFTDGLWKAGNPSKQDTGGSAPNSDGTPYDGTANEEYWGIVDINRNKKITFDVIKNAYVDFDIN</sequence>
<dbReference type="InterPro" id="IPR017853">
    <property type="entry name" value="GH"/>
</dbReference>
<dbReference type="Proteomes" id="UP000711391">
    <property type="component" value="Unassembled WGS sequence"/>
</dbReference>
<name>A0A937LJX9_9GAMM</name>
<evidence type="ECO:0000313" key="4">
    <source>
        <dbReference type="Proteomes" id="UP000711391"/>
    </source>
</evidence>
<gene>
    <name evidence="3" type="ORF">ISQ64_03205</name>
</gene>
<evidence type="ECO:0000313" key="3">
    <source>
        <dbReference type="EMBL" id="MBL6818394.1"/>
    </source>
</evidence>
<evidence type="ECO:0000256" key="1">
    <source>
        <dbReference type="SAM" id="MobiDB-lite"/>
    </source>
</evidence>
<protein>
    <recommendedName>
        <fullName evidence="2">Glycoside hydrolase family 2 catalytic domain-containing protein</fullName>
    </recommendedName>
</protein>
<proteinExistence type="predicted"/>
<organism evidence="3 4">
    <name type="scientific">SAR86 cluster bacterium</name>
    <dbReference type="NCBI Taxonomy" id="2030880"/>
    <lineage>
        <taxon>Bacteria</taxon>
        <taxon>Pseudomonadati</taxon>
        <taxon>Pseudomonadota</taxon>
        <taxon>Gammaproteobacteria</taxon>
        <taxon>SAR86 cluster</taxon>
    </lineage>
</organism>